<dbReference type="Proteomes" id="UP000320533">
    <property type="component" value="Plasmid pBUN1"/>
</dbReference>
<evidence type="ECO:0000256" key="2">
    <source>
        <dbReference type="SAM" id="SignalP"/>
    </source>
</evidence>
<dbReference type="KEGG" id="bun:Bun01g_38600"/>
<feature type="domain" description="GH16" evidence="3">
    <location>
        <begin position="29"/>
        <end position="265"/>
    </location>
</feature>
<dbReference type="InterPro" id="IPR013320">
    <property type="entry name" value="ConA-like_dom_sf"/>
</dbReference>
<accession>A0A4Y1VMR5</accession>
<feature type="chain" id="PRO_5021235823" evidence="2">
    <location>
        <begin position="22"/>
        <end position="265"/>
    </location>
</feature>
<dbReference type="EMBL" id="AP019725">
    <property type="protein sequence ID" value="BBK89490.1"/>
    <property type="molecule type" value="Genomic_DNA"/>
</dbReference>
<evidence type="ECO:0000259" key="3">
    <source>
        <dbReference type="PROSITE" id="PS51762"/>
    </source>
</evidence>
<reference evidence="4 5" key="1">
    <citation type="submission" date="2019-06" db="EMBL/GenBank/DDBJ databases">
        <title>Complete genome sequence of Bacteroides uniformis NBRC 113350.</title>
        <authorList>
            <person name="Miura T."/>
            <person name="Furukawa M."/>
            <person name="Shimamura M."/>
            <person name="Ohyama Y."/>
            <person name="Yamazoe A."/>
            <person name="Kawasaki H."/>
        </authorList>
    </citation>
    <scope>NUCLEOTIDE SEQUENCE [LARGE SCALE GENOMIC DNA]</scope>
    <source>
        <strain evidence="4 5">NBRC 113350</strain>
        <plasmid evidence="5">pbun1 dna</plasmid>
    </source>
</reference>
<dbReference type="GO" id="GO:0005975">
    <property type="term" value="P:carbohydrate metabolic process"/>
    <property type="evidence" value="ECO:0007669"/>
    <property type="project" value="InterPro"/>
</dbReference>
<gene>
    <name evidence="4" type="primary">dagA_2</name>
    <name evidence="4" type="ORF">Bun01g_38600</name>
</gene>
<keyword evidence="2" id="KW-0732">Signal</keyword>
<dbReference type="InterPro" id="IPR000757">
    <property type="entry name" value="Beta-glucanase-like"/>
</dbReference>
<keyword evidence="4" id="KW-0614">Plasmid</keyword>
<sequence>MMKTLLSFLSLMFSANFVCNAQNLPEVPEGFKWEKVESLSDEFDYWDATKWHRSLWNYDVPVQMVAENSGVDNGLLWIKATLDDGKERWFKTSRVMSNTRISYPMYTECYMRTAHISAFSTFWMNNGNSNDRDEIDMCEHNSKPSIKAQENTRPYTMYSQYFVVKNGVTERNNGNFDNRKLSDGNPAKGVKWNEKFQRIGVWWKDANNIQFYLNGEPTGNVVSKQDFTLELNIIWDLWTADETWTGGLCEKNDLLDDSINTMYVD</sequence>
<proteinExistence type="inferred from homology"/>
<geneLocation type="plasmid" evidence="5">
    <name>pbun1 dna</name>
</geneLocation>
<evidence type="ECO:0000256" key="1">
    <source>
        <dbReference type="ARBA" id="ARBA00006865"/>
    </source>
</evidence>
<organism evidence="4 5">
    <name type="scientific">Bacteroides uniformis</name>
    <dbReference type="NCBI Taxonomy" id="820"/>
    <lineage>
        <taxon>Bacteria</taxon>
        <taxon>Pseudomonadati</taxon>
        <taxon>Bacteroidota</taxon>
        <taxon>Bacteroidia</taxon>
        <taxon>Bacteroidales</taxon>
        <taxon>Bacteroidaceae</taxon>
        <taxon>Bacteroides</taxon>
    </lineage>
</organism>
<dbReference type="AlphaFoldDB" id="A0A4Y1VMR5"/>
<evidence type="ECO:0000313" key="5">
    <source>
        <dbReference type="Proteomes" id="UP000320533"/>
    </source>
</evidence>
<dbReference type="RefSeq" id="WP_141982264.1">
    <property type="nucleotide sequence ID" value="NZ_AP019725.1"/>
</dbReference>
<comment type="similarity">
    <text evidence="1">Belongs to the glycosyl hydrolase 16 family.</text>
</comment>
<dbReference type="SUPFAM" id="SSF49899">
    <property type="entry name" value="Concanavalin A-like lectins/glucanases"/>
    <property type="match status" value="1"/>
</dbReference>
<dbReference type="PROSITE" id="PS51762">
    <property type="entry name" value="GH16_2"/>
    <property type="match status" value="1"/>
</dbReference>
<protein>
    <submittedName>
        <fullName evidence="4">Extracellular agarase</fullName>
    </submittedName>
</protein>
<dbReference type="GO" id="GO:0004553">
    <property type="term" value="F:hydrolase activity, hydrolyzing O-glycosyl compounds"/>
    <property type="evidence" value="ECO:0007669"/>
    <property type="project" value="InterPro"/>
</dbReference>
<evidence type="ECO:0000313" key="4">
    <source>
        <dbReference type="EMBL" id="BBK89490.1"/>
    </source>
</evidence>
<feature type="signal peptide" evidence="2">
    <location>
        <begin position="1"/>
        <end position="21"/>
    </location>
</feature>
<name>A0A4Y1VMR5_BACUN</name>
<dbReference type="Gene3D" id="2.60.120.200">
    <property type="match status" value="1"/>
</dbReference>